<accession>A0A9P6H292</accession>
<comment type="caution">
    <text evidence="2">The sequence shown here is derived from an EMBL/GenBank/DDBJ whole genome shotgun (WGS) entry which is preliminary data.</text>
</comment>
<keyword evidence="1" id="KW-0812">Transmembrane</keyword>
<dbReference type="Proteomes" id="UP000740883">
    <property type="component" value="Unassembled WGS sequence"/>
</dbReference>
<evidence type="ECO:0000256" key="1">
    <source>
        <dbReference type="SAM" id="Phobius"/>
    </source>
</evidence>
<proteinExistence type="predicted"/>
<gene>
    <name evidence="2" type="ORF">NGRA_0273</name>
</gene>
<dbReference type="EMBL" id="SBJO01000009">
    <property type="protein sequence ID" value="KAF9764774.1"/>
    <property type="molecule type" value="Genomic_DNA"/>
</dbReference>
<feature type="transmembrane region" description="Helical" evidence="1">
    <location>
        <begin position="138"/>
        <end position="160"/>
    </location>
</feature>
<reference evidence="2 3" key="1">
    <citation type="journal article" date="2020" name="Genome Biol. Evol.">
        <title>Comparative genomics of strictly vertically transmitted, feminizing microsporidia endosymbionts of amphipod crustaceans.</title>
        <authorList>
            <person name="Cormier A."/>
            <person name="Chebbi M.A."/>
            <person name="Giraud I."/>
            <person name="Wattier R."/>
            <person name="Teixeira M."/>
            <person name="Gilbert C."/>
            <person name="Rigaud T."/>
            <person name="Cordaux R."/>
        </authorList>
    </citation>
    <scope>NUCLEOTIDE SEQUENCE [LARGE SCALE GENOMIC DNA]</scope>
    <source>
        <strain evidence="2 3">Ou3-Ou53</strain>
    </source>
</reference>
<evidence type="ECO:0000313" key="3">
    <source>
        <dbReference type="Proteomes" id="UP000740883"/>
    </source>
</evidence>
<feature type="transmembrane region" description="Helical" evidence="1">
    <location>
        <begin position="166"/>
        <end position="185"/>
    </location>
</feature>
<keyword evidence="1" id="KW-1133">Transmembrane helix</keyword>
<sequence>MLHTGENELNLIQFGQNQMDLKDILIRKTFQNYNPDFIKDSFETQNFKFDCSTNEITPIYKSKFSNNLNVKNNHLKLNMGDINAYNEQEQPKICEDNLNSENGDLNNTLSTSSDIRISSPSNILSNEIHRPRHVFRNIIFYFCPGVLLTLFFSCFVFLFIGNGVFWWISMLVVIFGLAILNQLSLENLLSSYSLQ</sequence>
<organism evidence="2 3">
    <name type="scientific">Nosema granulosis</name>
    <dbReference type="NCBI Taxonomy" id="83296"/>
    <lineage>
        <taxon>Eukaryota</taxon>
        <taxon>Fungi</taxon>
        <taxon>Fungi incertae sedis</taxon>
        <taxon>Microsporidia</taxon>
        <taxon>Nosematidae</taxon>
        <taxon>Nosema</taxon>
    </lineage>
</organism>
<keyword evidence="3" id="KW-1185">Reference proteome</keyword>
<evidence type="ECO:0000313" key="2">
    <source>
        <dbReference type="EMBL" id="KAF9764774.1"/>
    </source>
</evidence>
<protein>
    <submittedName>
        <fullName evidence="2">Uncharacterized protein</fullName>
    </submittedName>
</protein>
<dbReference type="AlphaFoldDB" id="A0A9P6H292"/>
<keyword evidence="1" id="KW-0472">Membrane</keyword>
<name>A0A9P6H292_9MICR</name>